<evidence type="ECO:0000259" key="10">
    <source>
        <dbReference type="Pfam" id="PF12832"/>
    </source>
</evidence>
<comment type="caution">
    <text evidence="11">The sequence shown here is derived from an EMBL/GenBank/DDBJ whole genome shotgun (WGS) entry which is preliminary data.</text>
</comment>
<keyword evidence="6 9" id="KW-1133">Transmembrane helix</keyword>
<keyword evidence="3" id="KW-1003">Cell membrane</keyword>
<feature type="transmembrane region" description="Helical" evidence="9">
    <location>
        <begin position="16"/>
        <end position="35"/>
    </location>
</feature>
<evidence type="ECO:0000313" key="11">
    <source>
        <dbReference type="EMBL" id="HIZ49083.1"/>
    </source>
</evidence>
<dbReference type="AlphaFoldDB" id="A0A9D2F4A1"/>
<evidence type="ECO:0000256" key="8">
    <source>
        <dbReference type="SAM" id="MobiDB-lite"/>
    </source>
</evidence>
<sequence length="279" mass="31399">MDRTTANQDMFPRRLFLLYVLFYAGQAIYNTYLNLYLSSVGLSDTQIGMAVSVSTAVLLAAQLGWGILSDRARSKNGVLMLLYGCMAVASLLFYLNTDFWFLLLAVTLFSAFINPIVPLQDNYTLECLEGSRWDYGQIRMGGTIGYSVTVLFIGLALQDSYRMIFWMVALCMTACLLVCRGLPQVCGYQRQGGRHPGRLDPILQWRRHDDAGGFRLVCGPEHLPGSRLRVGQPHQSGRPGRRSAGRRAVLHPLHRLLRGPLRLPQLPGRHLQRHHQRPA</sequence>
<keyword evidence="4" id="KW-0997">Cell inner membrane</keyword>
<evidence type="ECO:0000256" key="9">
    <source>
        <dbReference type="SAM" id="Phobius"/>
    </source>
</evidence>
<feature type="transmembrane region" description="Helical" evidence="9">
    <location>
        <begin position="47"/>
        <end position="65"/>
    </location>
</feature>
<evidence type="ECO:0000256" key="7">
    <source>
        <dbReference type="ARBA" id="ARBA00023136"/>
    </source>
</evidence>
<dbReference type="Pfam" id="PF12832">
    <property type="entry name" value="MFS_1_like"/>
    <property type="match status" value="1"/>
</dbReference>
<feature type="transmembrane region" description="Helical" evidence="9">
    <location>
        <begin position="163"/>
        <end position="182"/>
    </location>
</feature>
<evidence type="ECO:0000256" key="4">
    <source>
        <dbReference type="ARBA" id="ARBA00022519"/>
    </source>
</evidence>
<dbReference type="Proteomes" id="UP000824031">
    <property type="component" value="Unassembled WGS sequence"/>
</dbReference>
<comment type="subcellular location">
    <subcellularLocation>
        <location evidence="1">Cell inner membrane</location>
        <topology evidence="1">Multi-pass membrane protein</topology>
    </subcellularLocation>
</comment>
<reference evidence="11" key="2">
    <citation type="submission" date="2021-04" db="EMBL/GenBank/DDBJ databases">
        <authorList>
            <person name="Gilroy R."/>
        </authorList>
    </citation>
    <scope>NUCLEOTIDE SEQUENCE</scope>
    <source>
        <strain evidence="11">3436</strain>
    </source>
</reference>
<keyword evidence="2" id="KW-0813">Transport</keyword>
<dbReference type="EMBL" id="DXBO01000144">
    <property type="protein sequence ID" value="HIZ49083.1"/>
    <property type="molecule type" value="Genomic_DNA"/>
</dbReference>
<evidence type="ECO:0000256" key="3">
    <source>
        <dbReference type="ARBA" id="ARBA00022475"/>
    </source>
</evidence>
<reference evidence="11" key="1">
    <citation type="journal article" date="2021" name="PeerJ">
        <title>Extensive microbial diversity within the chicken gut microbiome revealed by metagenomics and culture.</title>
        <authorList>
            <person name="Gilroy R."/>
            <person name="Ravi A."/>
            <person name="Getino M."/>
            <person name="Pursley I."/>
            <person name="Horton D.L."/>
            <person name="Alikhan N.F."/>
            <person name="Baker D."/>
            <person name="Gharbi K."/>
            <person name="Hall N."/>
            <person name="Watson M."/>
            <person name="Adriaenssens E.M."/>
            <person name="Foster-Nyarko E."/>
            <person name="Jarju S."/>
            <person name="Secka A."/>
            <person name="Antonio M."/>
            <person name="Oren A."/>
            <person name="Chaudhuri R.R."/>
            <person name="La Ragione R."/>
            <person name="Hildebrand F."/>
            <person name="Pallen M.J."/>
        </authorList>
    </citation>
    <scope>NUCLEOTIDE SEQUENCE</scope>
    <source>
        <strain evidence="11">3436</strain>
    </source>
</reference>
<protein>
    <submittedName>
        <fullName evidence="11">MFS transporter</fullName>
    </submittedName>
</protein>
<feature type="region of interest" description="Disordered" evidence="8">
    <location>
        <begin position="225"/>
        <end position="245"/>
    </location>
</feature>
<accession>A0A9D2F4A1</accession>
<name>A0A9D2F4A1_9FIRM</name>
<keyword evidence="5 9" id="KW-0812">Transmembrane</keyword>
<dbReference type="PANTHER" id="PTHR23522:SF10">
    <property type="entry name" value="3-PHENYLPROPIONIC ACID TRANSPORTER-RELATED"/>
    <property type="match status" value="1"/>
</dbReference>
<evidence type="ECO:0000313" key="12">
    <source>
        <dbReference type="Proteomes" id="UP000824031"/>
    </source>
</evidence>
<evidence type="ECO:0000256" key="1">
    <source>
        <dbReference type="ARBA" id="ARBA00004429"/>
    </source>
</evidence>
<dbReference type="SUPFAM" id="SSF103473">
    <property type="entry name" value="MFS general substrate transporter"/>
    <property type="match status" value="1"/>
</dbReference>
<dbReference type="GO" id="GO:0005886">
    <property type="term" value="C:plasma membrane"/>
    <property type="evidence" value="ECO:0007669"/>
    <property type="project" value="UniProtKB-SubCell"/>
</dbReference>
<organism evidence="11 12">
    <name type="scientific">Candidatus Gemmiger excrementavium</name>
    <dbReference type="NCBI Taxonomy" id="2838608"/>
    <lineage>
        <taxon>Bacteria</taxon>
        <taxon>Bacillati</taxon>
        <taxon>Bacillota</taxon>
        <taxon>Clostridia</taxon>
        <taxon>Eubacteriales</taxon>
        <taxon>Gemmiger</taxon>
    </lineage>
</organism>
<dbReference type="InterPro" id="IPR024989">
    <property type="entry name" value="MFS_assoc_dom"/>
</dbReference>
<feature type="transmembrane region" description="Helical" evidence="9">
    <location>
        <begin position="77"/>
        <end position="94"/>
    </location>
</feature>
<feature type="domain" description="Major facilitator superfamily associated" evidence="10">
    <location>
        <begin position="14"/>
        <end position="180"/>
    </location>
</feature>
<feature type="transmembrane region" description="Helical" evidence="9">
    <location>
        <begin position="138"/>
        <end position="157"/>
    </location>
</feature>
<dbReference type="PANTHER" id="PTHR23522">
    <property type="entry name" value="BLL5896 PROTEIN"/>
    <property type="match status" value="1"/>
</dbReference>
<gene>
    <name evidence="11" type="ORF">H9810_10210</name>
</gene>
<evidence type="ECO:0000256" key="5">
    <source>
        <dbReference type="ARBA" id="ARBA00022692"/>
    </source>
</evidence>
<evidence type="ECO:0000256" key="6">
    <source>
        <dbReference type="ARBA" id="ARBA00022989"/>
    </source>
</evidence>
<keyword evidence="7 9" id="KW-0472">Membrane</keyword>
<feature type="transmembrane region" description="Helical" evidence="9">
    <location>
        <begin position="100"/>
        <end position="117"/>
    </location>
</feature>
<dbReference type="InterPro" id="IPR036259">
    <property type="entry name" value="MFS_trans_sf"/>
</dbReference>
<dbReference type="Gene3D" id="1.20.1250.20">
    <property type="entry name" value="MFS general substrate transporter like domains"/>
    <property type="match status" value="1"/>
</dbReference>
<evidence type="ECO:0000256" key="2">
    <source>
        <dbReference type="ARBA" id="ARBA00022448"/>
    </source>
</evidence>
<proteinExistence type="predicted"/>